<evidence type="ECO:0000256" key="1">
    <source>
        <dbReference type="ARBA" id="ARBA00004196"/>
    </source>
</evidence>
<dbReference type="Proteomes" id="UP001235712">
    <property type="component" value="Unassembled WGS sequence"/>
</dbReference>
<comment type="caution">
    <text evidence="7">The sequence shown here is derived from an EMBL/GenBank/DDBJ whole genome shotgun (WGS) entry which is preliminary data.</text>
</comment>
<feature type="signal peptide" evidence="5">
    <location>
        <begin position="1"/>
        <end position="22"/>
    </location>
</feature>
<dbReference type="InterPro" id="IPR051313">
    <property type="entry name" value="Bact_iron-sidero_bind"/>
</dbReference>
<sequence>MSPRTVRAGMSRRAFGATIATAGLAFVAACGGGSDSSSDSAATGEAAAGDAFPVTIDHKFGSTEITAKPAKVVVVGLVEQDALLALGTVPIATTKWFGENEGEIWPWATDKLGGATVPTVLDSTDGIQFEQIASLQPDLIIGMYSNVAQEDYDKLSKIAPTLPAPKDSNDYAVAWDVITTTVGKALGQSEAAQKLVDDVNAQFEEAKTANPGFTGKTGLMATLYEGYYVYAADDPRGQFLQSLGFTMPDGLADVVKDQFGANVSKERVDLLDVDALVWLVPNATKDKPGLAADNLYNKLDVFKNGGDVYLNDGSDGEVVSTLGSATSFVTVLSIPYLIENLVPKIAQAADGDPGTPVADESA</sequence>
<evidence type="ECO:0000256" key="2">
    <source>
        <dbReference type="ARBA" id="ARBA00008814"/>
    </source>
</evidence>
<dbReference type="InterPro" id="IPR002491">
    <property type="entry name" value="ABC_transptr_periplasmic_BD"/>
</dbReference>
<name>A0ABT9P5G1_9ACTN</name>
<dbReference type="Gene3D" id="3.40.50.1980">
    <property type="entry name" value="Nitrogenase molybdenum iron protein domain"/>
    <property type="match status" value="2"/>
</dbReference>
<dbReference type="PANTHER" id="PTHR30532:SF24">
    <property type="entry name" value="FERRIC ENTEROBACTIN-BINDING PERIPLASMIC PROTEIN FEPB"/>
    <property type="match status" value="1"/>
</dbReference>
<keyword evidence="8" id="KW-1185">Reference proteome</keyword>
<keyword evidence="3" id="KW-0813">Transport</keyword>
<feature type="chain" id="PRO_5046627920" evidence="5">
    <location>
        <begin position="23"/>
        <end position="362"/>
    </location>
</feature>
<evidence type="ECO:0000256" key="4">
    <source>
        <dbReference type="ARBA" id="ARBA00022729"/>
    </source>
</evidence>
<evidence type="ECO:0000256" key="3">
    <source>
        <dbReference type="ARBA" id="ARBA00022448"/>
    </source>
</evidence>
<dbReference type="PANTHER" id="PTHR30532">
    <property type="entry name" value="IRON III DICITRATE-BINDING PERIPLASMIC PROTEIN"/>
    <property type="match status" value="1"/>
</dbReference>
<dbReference type="Pfam" id="PF01497">
    <property type="entry name" value="Peripla_BP_2"/>
    <property type="match status" value="1"/>
</dbReference>
<evidence type="ECO:0000313" key="7">
    <source>
        <dbReference type="EMBL" id="MDP9827717.1"/>
    </source>
</evidence>
<evidence type="ECO:0000259" key="6">
    <source>
        <dbReference type="PROSITE" id="PS50983"/>
    </source>
</evidence>
<dbReference type="RefSeq" id="WP_307244125.1">
    <property type="nucleotide sequence ID" value="NZ_JAUSQZ010000001.1"/>
</dbReference>
<organism evidence="7 8">
    <name type="scientific">Kineosporia succinea</name>
    <dbReference type="NCBI Taxonomy" id="84632"/>
    <lineage>
        <taxon>Bacteria</taxon>
        <taxon>Bacillati</taxon>
        <taxon>Actinomycetota</taxon>
        <taxon>Actinomycetes</taxon>
        <taxon>Kineosporiales</taxon>
        <taxon>Kineosporiaceae</taxon>
        <taxon>Kineosporia</taxon>
    </lineage>
</organism>
<keyword evidence="4 5" id="KW-0732">Signal</keyword>
<proteinExistence type="inferred from homology"/>
<feature type="domain" description="Fe/B12 periplasmic-binding" evidence="6">
    <location>
        <begin position="71"/>
        <end position="349"/>
    </location>
</feature>
<dbReference type="CDD" id="cd01146">
    <property type="entry name" value="FhuD"/>
    <property type="match status" value="1"/>
</dbReference>
<dbReference type="EMBL" id="JAUSQZ010000001">
    <property type="protein sequence ID" value="MDP9827717.1"/>
    <property type="molecule type" value="Genomic_DNA"/>
</dbReference>
<gene>
    <name evidence="7" type="ORF">J2S57_003466</name>
</gene>
<comment type="similarity">
    <text evidence="2">Belongs to the bacterial solute-binding protein 8 family.</text>
</comment>
<dbReference type="PROSITE" id="PS51257">
    <property type="entry name" value="PROKAR_LIPOPROTEIN"/>
    <property type="match status" value="1"/>
</dbReference>
<evidence type="ECO:0000313" key="8">
    <source>
        <dbReference type="Proteomes" id="UP001235712"/>
    </source>
</evidence>
<dbReference type="SUPFAM" id="SSF53807">
    <property type="entry name" value="Helical backbone' metal receptor"/>
    <property type="match status" value="1"/>
</dbReference>
<reference evidence="7 8" key="1">
    <citation type="submission" date="2023-07" db="EMBL/GenBank/DDBJ databases">
        <title>Sequencing the genomes of 1000 actinobacteria strains.</title>
        <authorList>
            <person name="Klenk H.-P."/>
        </authorList>
    </citation>
    <scope>NUCLEOTIDE SEQUENCE [LARGE SCALE GENOMIC DNA]</scope>
    <source>
        <strain evidence="7 8">DSM 44388</strain>
    </source>
</reference>
<comment type="subcellular location">
    <subcellularLocation>
        <location evidence="1">Cell envelope</location>
    </subcellularLocation>
</comment>
<dbReference type="PROSITE" id="PS50983">
    <property type="entry name" value="FE_B12_PBP"/>
    <property type="match status" value="1"/>
</dbReference>
<accession>A0ABT9P5G1</accession>
<evidence type="ECO:0000256" key="5">
    <source>
        <dbReference type="SAM" id="SignalP"/>
    </source>
</evidence>
<protein>
    <submittedName>
        <fullName evidence="7">Iron complex transport system substrate-binding protein</fullName>
    </submittedName>
</protein>